<proteinExistence type="predicted"/>
<dbReference type="RefSeq" id="WP_088264042.1">
    <property type="nucleotide sequence ID" value="NZ_JASZ02000012.1"/>
</dbReference>
<dbReference type="EMBL" id="JASZ02000012">
    <property type="protein sequence ID" value="OWK98188.1"/>
    <property type="molecule type" value="Genomic_DNA"/>
</dbReference>
<protein>
    <submittedName>
        <fullName evidence="1">Uncharacterized protein</fullName>
    </submittedName>
</protein>
<accession>A0A246B9K5</accession>
<reference evidence="1 2" key="1">
    <citation type="submission" date="2014-01" db="EMBL/GenBank/DDBJ databases">
        <authorList>
            <consortium name="Genome Consortium for Active Teaching"/>
            <person name="Sontag T.C."/>
            <person name="Newman J.D."/>
        </authorList>
    </citation>
    <scope>NUCLEOTIDE SEQUENCE [LARGE SCALE GENOMIC DNA]</scope>
    <source>
        <strain evidence="1 2">DSM 19056</strain>
    </source>
</reference>
<evidence type="ECO:0000313" key="2">
    <source>
        <dbReference type="Proteomes" id="UP000197587"/>
    </source>
</evidence>
<keyword evidence="2" id="KW-1185">Reference proteome</keyword>
<dbReference type="AlphaFoldDB" id="A0A246B9K5"/>
<dbReference type="Proteomes" id="UP000197587">
    <property type="component" value="Unassembled WGS sequence"/>
</dbReference>
<name>A0A246B9K5_9FLAO</name>
<organism evidence="1 2">
    <name type="scientific">Kaistella haifensis DSM 19056</name>
    <dbReference type="NCBI Taxonomy" id="1450526"/>
    <lineage>
        <taxon>Bacteria</taxon>
        <taxon>Pseudomonadati</taxon>
        <taxon>Bacteroidota</taxon>
        <taxon>Flavobacteriia</taxon>
        <taxon>Flavobacteriales</taxon>
        <taxon>Weeksellaceae</taxon>
        <taxon>Chryseobacterium group</taxon>
        <taxon>Kaistella</taxon>
    </lineage>
</organism>
<gene>
    <name evidence="1" type="ORF">AP75_07245</name>
</gene>
<evidence type="ECO:0000313" key="1">
    <source>
        <dbReference type="EMBL" id="OWK98188.1"/>
    </source>
</evidence>
<reference evidence="1 2" key="2">
    <citation type="submission" date="2017-05" db="EMBL/GenBank/DDBJ databases">
        <title>Genome of Chryseobacterium haifense.</title>
        <authorList>
            <person name="Newman J.D."/>
        </authorList>
    </citation>
    <scope>NUCLEOTIDE SEQUENCE [LARGE SCALE GENOMIC DNA]</scope>
    <source>
        <strain evidence="1 2">DSM 19056</strain>
    </source>
</reference>
<comment type="caution">
    <text evidence="1">The sequence shown here is derived from an EMBL/GenBank/DDBJ whole genome shotgun (WGS) entry which is preliminary data.</text>
</comment>
<sequence length="300" mass="34465">MVAELYIVAESFANNTNLATSEIETKTKTLAEDFVHIRKHNDTNKILVHPDIYNVNFLNGVLLSDLLFNPQVAKTHIDRDVYNALQRIIVESATTNTTSQEVIEVLLPEHDENLCHGLIAFNPVANVNPELQIVYHLNGWFDFRRHFLGLYPKNENFYIDECIKYFPNLFFHERNRESIRAILNDCPKKIVYHLSALNDKLKNIDTTNRNRTQILEVFSTTAALDETASLEGNAARKPDFTFSFKNSLNEAEEVCCEPHLKLCYSDTSNAYSNDRRIYFHEGLPNIQNGKILIGHIGQHL</sequence>